<feature type="transmembrane region" description="Helical" evidence="10">
    <location>
        <begin position="15"/>
        <end position="34"/>
    </location>
</feature>
<evidence type="ECO:0000256" key="9">
    <source>
        <dbReference type="PROSITE-ProRule" id="PRU00169"/>
    </source>
</evidence>
<dbReference type="RefSeq" id="WP_111391041.1">
    <property type="nucleotide sequence ID" value="NZ_QKTX01000001.1"/>
</dbReference>
<evidence type="ECO:0000259" key="11">
    <source>
        <dbReference type="PROSITE" id="PS01124"/>
    </source>
</evidence>
<feature type="domain" description="Histidine kinase" evidence="12">
    <location>
        <begin position="899"/>
        <end position="1126"/>
    </location>
</feature>
<dbReference type="CDD" id="cd00082">
    <property type="entry name" value="HisKA"/>
    <property type="match status" value="1"/>
</dbReference>
<dbReference type="SMART" id="SM00448">
    <property type="entry name" value="REC"/>
    <property type="match status" value="1"/>
</dbReference>
<dbReference type="SMART" id="SM00388">
    <property type="entry name" value="HisKA"/>
    <property type="match status" value="1"/>
</dbReference>
<dbReference type="PROSITE" id="PS50110">
    <property type="entry name" value="RESPONSE_REGULATORY"/>
    <property type="match status" value="1"/>
</dbReference>
<evidence type="ECO:0000256" key="2">
    <source>
        <dbReference type="ARBA" id="ARBA00012438"/>
    </source>
</evidence>
<evidence type="ECO:0000256" key="4">
    <source>
        <dbReference type="ARBA" id="ARBA00022679"/>
    </source>
</evidence>
<dbReference type="FunFam" id="1.10.287.130:FF:000034">
    <property type="entry name" value="Two-component system sensor histidine kinase/response regulator"/>
    <property type="match status" value="1"/>
</dbReference>
<proteinExistence type="predicted"/>
<dbReference type="SUPFAM" id="SSF47384">
    <property type="entry name" value="Homodimeric domain of signal transducing histidine kinase"/>
    <property type="match status" value="1"/>
</dbReference>
<dbReference type="PROSITE" id="PS01124">
    <property type="entry name" value="HTH_ARAC_FAMILY_2"/>
    <property type="match status" value="1"/>
</dbReference>
<name>A0A326RYG0_9BACT</name>
<dbReference type="Gene3D" id="1.10.287.130">
    <property type="match status" value="1"/>
</dbReference>
<dbReference type="EMBL" id="QKTX01000001">
    <property type="protein sequence ID" value="PZV87359.1"/>
    <property type="molecule type" value="Genomic_DNA"/>
</dbReference>
<reference evidence="14 15" key="1">
    <citation type="submission" date="2018-06" db="EMBL/GenBank/DDBJ databases">
        <title>Genomic Encyclopedia of Archaeal and Bacterial Type Strains, Phase II (KMG-II): from individual species to whole genera.</title>
        <authorList>
            <person name="Goeker M."/>
        </authorList>
    </citation>
    <scope>NUCLEOTIDE SEQUENCE [LARGE SCALE GENOMIC DNA]</scope>
    <source>
        <strain evidence="14 15">T4</strain>
    </source>
</reference>
<dbReference type="FunFam" id="3.30.565.10:FF:000006">
    <property type="entry name" value="Sensor histidine kinase WalK"/>
    <property type="match status" value="1"/>
</dbReference>
<keyword evidence="10" id="KW-0472">Membrane</keyword>
<evidence type="ECO:0000256" key="6">
    <source>
        <dbReference type="ARBA" id="ARBA00023015"/>
    </source>
</evidence>
<evidence type="ECO:0000256" key="1">
    <source>
        <dbReference type="ARBA" id="ARBA00000085"/>
    </source>
</evidence>
<dbReference type="PRINTS" id="PR00344">
    <property type="entry name" value="BCTRLSENSOR"/>
</dbReference>
<evidence type="ECO:0000259" key="13">
    <source>
        <dbReference type="PROSITE" id="PS50110"/>
    </source>
</evidence>
<dbReference type="Pfam" id="PF02518">
    <property type="entry name" value="HATPase_c"/>
    <property type="match status" value="1"/>
</dbReference>
<dbReference type="PROSITE" id="PS50109">
    <property type="entry name" value="HIS_KIN"/>
    <property type="match status" value="1"/>
</dbReference>
<dbReference type="InterPro" id="IPR015943">
    <property type="entry name" value="WD40/YVTN_repeat-like_dom_sf"/>
</dbReference>
<keyword evidence="10" id="KW-0812">Transmembrane</keyword>
<evidence type="ECO:0000313" key="15">
    <source>
        <dbReference type="Proteomes" id="UP000248917"/>
    </source>
</evidence>
<dbReference type="SUPFAM" id="SSF52172">
    <property type="entry name" value="CheY-like"/>
    <property type="match status" value="1"/>
</dbReference>
<comment type="catalytic activity">
    <reaction evidence="1">
        <text>ATP + protein L-histidine = ADP + protein N-phospho-L-histidine.</text>
        <dbReference type="EC" id="2.7.13.3"/>
    </reaction>
</comment>
<sequence length="1424" mass="161724">MQEIVKGSIIFKQRFIFKGIFMVLFWAGGAFSAWTQSSKPEESNSSLPLKFAHYSGKSGLPQNSVLAIFQDKTGFIWMGTDDGLARFDGYQFQVFRHLPGNSTSIHNNVIRAIIADPAGNLWIGTEGGGISIFNPKNEVFYNLANLSHATLDLGTSKISSLLIDNQNQIWVGTNGNGLFKISLDFSVLSGPDSYQDKIKVNSFNSGNANLQDDKIWNVYQDKKGNLWIGTLEGGVYILPAGENKPRKLELYYNGMAVSSIKSFYEDQQGNFWIGTEKQGLFYQPSGKSEFQQVFLPEKRKSFQQKELNVTSIQEDLQGNLWIGTLGRGLYILNPKSREIFHFEDDPSDPYSLNGNSVYTQFRDRAGNIWLGMYSGEGLNKVSPSLQQFEHIRYDPDLQRGLSGKMVKSILKDRSGNLWIGLFNGGLNFLPANSSQFTYFSAEGRGFLSHNHVQSIFQRTNGEIWIGTDGGGITVYNPETKKASYLKYDPAQKLSLSKNEVWAMAEDKNGQIWIGTANGGGLNQYDPQTGRIQHYVNQPGQSNSILFNDVRALLVDSKNNLWVGTYGGGLSRMDLAKREFQHFVHGNALYPQISHNIITSILEDNKGFIWVGTFGGGLQRINPLTDSVHVLREKDGLPSDIVKAILEDNQGQLWISTVNGLSALDPVNLTFRNYKEEDGLQSDEFNLGSAFKDKDGRLYFGGINGFNSFFPDRIEPYPTPKAPVLTGLKVLNQKVTPGELWDGKIILERSITFLDEVQLEIDQNSFEFEFSSLEYLSQEKIHFEYQLIGYDPDWIKTNSQRRFANYSNLPPGTYQFRIRAAYEGDVQYSPIREVKVLVHPPWFRSPIAFWVYFILLIGLAYSVKSFVSWRIKLRNDLRFERLEKEKQEEVNQLKLRFFTNVSHELRTPLMLIKSPLERLVQRLDLPQDVQRQLDSIHANSARLLRLINQLLDFRKQETGHLKLAVKKVQLRSFLTQIKESFDVIAEQRNIEFSLNLGENLPDHVWMDPDQMEKVFYNLIFNAFKFTPDYGKISIGAVLGSFGSEKESLIPGVCFQVEDNGRGIPNDQLDRVFDRFFQVKEKGISQTAGTGIGLALSKNLVEFHKGQIRVQSIPNEKTVFQVNMRLGFDHFEKHELTDEDPSQVESEWVKTEVARLSLHSGTSPIKEKEKMKRIIRERPMILLVEDNPELLELLESVMESYFNVVTAANGKEALDILSNQAVDFIISDVMMPEMDGVELCARVKGSIQLSHIPFILLTAKSSHEHQLHGYEAGADDYIPKPFNLDLLVLKVKNLLDTREKIHLQFKSSPDLGLHLKIGNSSDEKFIKKAMDVVEANLESENFGIQDLVTELGVSRTLLFEKFKSLLGHTPNEFIQTIKLKYAAQWIRKSDLKINEIAFKVGYSDPKYFSKIFQKQFGMSPSQFKKS</sequence>
<dbReference type="CDD" id="cd17574">
    <property type="entry name" value="REC_OmpR"/>
    <property type="match status" value="1"/>
</dbReference>
<dbReference type="InterPro" id="IPR001789">
    <property type="entry name" value="Sig_transdc_resp-reg_receiver"/>
</dbReference>
<dbReference type="SUPFAM" id="SSF46689">
    <property type="entry name" value="Homeodomain-like"/>
    <property type="match status" value="1"/>
</dbReference>
<dbReference type="InterPro" id="IPR013783">
    <property type="entry name" value="Ig-like_fold"/>
</dbReference>
<evidence type="ECO:0000256" key="5">
    <source>
        <dbReference type="ARBA" id="ARBA00022777"/>
    </source>
</evidence>
<dbReference type="InterPro" id="IPR011006">
    <property type="entry name" value="CheY-like_superfamily"/>
</dbReference>
<keyword evidence="4" id="KW-0808">Transferase</keyword>
<dbReference type="PANTHER" id="PTHR43547">
    <property type="entry name" value="TWO-COMPONENT HISTIDINE KINASE"/>
    <property type="match status" value="1"/>
</dbReference>
<feature type="domain" description="Response regulatory" evidence="13">
    <location>
        <begin position="1178"/>
        <end position="1293"/>
    </location>
</feature>
<dbReference type="OrthoDB" id="9806995at2"/>
<dbReference type="Gene3D" id="1.10.10.60">
    <property type="entry name" value="Homeodomain-like"/>
    <property type="match status" value="1"/>
</dbReference>
<dbReference type="Pfam" id="PF07495">
    <property type="entry name" value="Y_Y_Y"/>
    <property type="match status" value="1"/>
</dbReference>
<gene>
    <name evidence="14" type="ORF">CLV31_101232</name>
</gene>
<keyword evidence="5" id="KW-0418">Kinase</keyword>
<dbReference type="SMART" id="SM00342">
    <property type="entry name" value="HTH_ARAC"/>
    <property type="match status" value="1"/>
</dbReference>
<accession>A0A326RYG0</accession>
<dbReference type="Gene3D" id="3.30.565.10">
    <property type="entry name" value="Histidine kinase-like ATPase, C-terminal domain"/>
    <property type="match status" value="1"/>
</dbReference>
<comment type="caution">
    <text evidence="14">The sequence shown here is derived from an EMBL/GenBank/DDBJ whole genome shotgun (WGS) entry which is preliminary data.</text>
</comment>
<dbReference type="Gene3D" id="2.130.10.10">
    <property type="entry name" value="YVTN repeat-like/Quinoprotein amine dehydrogenase"/>
    <property type="match status" value="3"/>
</dbReference>
<keyword evidence="3 9" id="KW-0597">Phosphoprotein</keyword>
<dbReference type="InterPro" id="IPR005467">
    <property type="entry name" value="His_kinase_dom"/>
</dbReference>
<dbReference type="PANTHER" id="PTHR43547:SF2">
    <property type="entry name" value="HYBRID SIGNAL TRANSDUCTION HISTIDINE KINASE C"/>
    <property type="match status" value="1"/>
</dbReference>
<dbReference type="Pfam" id="PF00072">
    <property type="entry name" value="Response_reg"/>
    <property type="match status" value="1"/>
</dbReference>
<keyword evidence="6" id="KW-0805">Transcription regulation</keyword>
<dbReference type="Pfam" id="PF12833">
    <property type="entry name" value="HTH_18"/>
    <property type="match status" value="1"/>
</dbReference>
<dbReference type="GO" id="GO:0003700">
    <property type="term" value="F:DNA-binding transcription factor activity"/>
    <property type="evidence" value="ECO:0007669"/>
    <property type="project" value="InterPro"/>
</dbReference>
<dbReference type="EC" id="2.7.13.3" evidence="2"/>
<evidence type="ECO:0000256" key="10">
    <source>
        <dbReference type="SAM" id="Phobius"/>
    </source>
</evidence>
<dbReference type="Gene3D" id="3.40.50.2300">
    <property type="match status" value="1"/>
</dbReference>
<dbReference type="Proteomes" id="UP000248917">
    <property type="component" value="Unassembled WGS sequence"/>
</dbReference>
<keyword evidence="15" id="KW-1185">Reference proteome</keyword>
<keyword evidence="10" id="KW-1133">Transmembrane helix</keyword>
<dbReference type="Gene3D" id="2.60.40.10">
    <property type="entry name" value="Immunoglobulins"/>
    <property type="match status" value="1"/>
</dbReference>
<dbReference type="SMART" id="SM00387">
    <property type="entry name" value="HATPase_c"/>
    <property type="match status" value="1"/>
</dbReference>
<feature type="modified residue" description="4-aspartylphosphate" evidence="9">
    <location>
        <position position="1226"/>
    </location>
</feature>
<dbReference type="InterPro" id="IPR011110">
    <property type="entry name" value="Reg_prop"/>
</dbReference>
<dbReference type="PROSITE" id="PS00041">
    <property type="entry name" value="HTH_ARAC_FAMILY_1"/>
    <property type="match status" value="1"/>
</dbReference>
<feature type="domain" description="HTH araC/xylS-type" evidence="11">
    <location>
        <begin position="1325"/>
        <end position="1424"/>
    </location>
</feature>
<dbReference type="SUPFAM" id="SSF63829">
    <property type="entry name" value="Calcium-dependent phosphotriesterase"/>
    <property type="match status" value="3"/>
</dbReference>
<dbReference type="Pfam" id="PF00512">
    <property type="entry name" value="HisKA"/>
    <property type="match status" value="1"/>
</dbReference>
<dbReference type="InterPro" id="IPR003594">
    <property type="entry name" value="HATPase_dom"/>
</dbReference>
<protein>
    <recommendedName>
        <fullName evidence="2">histidine kinase</fullName>
        <ecNumber evidence="2">2.7.13.3</ecNumber>
    </recommendedName>
</protein>
<dbReference type="InterPro" id="IPR018060">
    <property type="entry name" value="HTH_AraC"/>
</dbReference>
<evidence type="ECO:0000256" key="8">
    <source>
        <dbReference type="ARBA" id="ARBA00023163"/>
    </source>
</evidence>
<evidence type="ECO:0000313" key="14">
    <source>
        <dbReference type="EMBL" id="PZV87359.1"/>
    </source>
</evidence>
<organism evidence="14 15">
    <name type="scientific">Algoriphagus aquaeductus</name>
    <dbReference type="NCBI Taxonomy" id="475299"/>
    <lineage>
        <taxon>Bacteria</taxon>
        <taxon>Pseudomonadati</taxon>
        <taxon>Bacteroidota</taxon>
        <taxon>Cytophagia</taxon>
        <taxon>Cytophagales</taxon>
        <taxon>Cyclobacteriaceae</taxon>
        <taxon>Algoriphagus</taxon>
    </lineage>
</organism>
<dbReference type="Pfam" id="PF07494">
    <property type="entry name" value="Reg_prop"/>
    <property type="match status" value="11"/>
</dbReference>
<dbReference type="CDD" id="cd00075">
    <property type="entry name" value="HATPase"/>
    <property type="match status" value="1"/>
</dbReference>
<dbReference type="GO" id="GO:0000155">
    <property type="term" value="F:phosphorelay sensor kinase activity"/>
    <property type="evidence" value="ECO:0007669"/>
    <property type="project" value="InterPro"/>
</dbReference>
<evidence type="ECO:0000259" key="12">
    <source>
        <dbReference type="PROSITE" id="PS50109"/>
    </source>
</evidence>
<dbReference type="SUPFAM" id="SSF55874">
    <property type="entry name" value="ATPase domain of HSP90 chaperone/DNA topoisomerase II/histidine kinase"/>
    <property type="match status" value="1"/>
</dbReference>
<evidence type="ECO:0000256" key="3">
    <source>
        <dbReference type="ARBA" id="ARBA00022553"/>
    </source>
</evidence>
<evidence type="ECO:0000256" key="7">
    <source>
        <dbReference type="ARBA" id="ARBA00023125"/>
    </source>
</evidence>
<dbReference type="InterPro" id="IPR009057">
    <property type="entry name" value="Homeodomain-like_sf"/>
</dbReference>
<dbReference type="InterPro" id="IPR036890">
    <property type="entry name" value="HATPase_C_sf"/>
</dbReference>
<dbReference type="InterPro" id="IPR036097">
    <property type="entry name" value="HisK_dim/P_sf"/>
</dbReference>
<dbReference type="GO" id="GO:0043565">
    <property type="term" value="F:sequence-specific DNA binding"/>
    <property type="evidence" value="ECO:0007669"/>
    <property type="project" value="InterPro"/>
</dbReference>
<keyword evidence="7" id="KW-0238">DNA-binding</keyword>
<keyword evidence="8" id="KW-0804">Transcription</keyword>
<dbReference type="InterPro" id="IPR018062">
    <property type="entry name" value="HTH_AraC-typ_CS"/>
</dbReference>
<dbReference type="InterPro" id="IPR003661">
    <property type="entry name" value="HisK_dim/P_dom"/>
</dbReference>
<dbReference type="InterPro" id="IPR004358">
    <property type="entry name" value="Sig_transdc_His_kin-like_C"/>
</dbReference>
<dbReference type="InterPro" id="IPR011123">
    <property type="entry name" value="Y_Y_Y"/>
</dbReference>